<dbReference type="FunFam" id="1.20.1070.10:FF:000140">
    <property type="entry name" value="Mas-related G-protein coupled receptor member X2"/>
    <property type="match status" value="1"/>
</dbReference>
<sequence>MATRTLLSLTVIIAAGGLAGNATVLWLLGFRLRRNAFSVYIFNLAGADFLLLGCQIIISLMFITAFHSILLFYNFFVPVTNFAYIQSLSLLSTISTECCLSVLCPIWYRCRRPKSLSVIVCALLWALSLLLSILEGMYCYFLLGDFHTDWCKGFDFVIAGWLIFIFVLLAGSSLAMVVRNLCKSQRMQLTRLYVTILLTVLVFLLCGLPFGVYWFPVHWVIPGPLIFSYSHHLMVGLSCVNSCANPIIYFFVGSFRQWQRKRRGWQTLKVVLQKALEDVSEVDGTEEVFASNQTHLSIQIPWIFRNIESTSARLGRALDLESENLDSHTDSMNNLDSEVMGLPQYDFLPFVVGYLSSE</sequence>
<feature type="transmembrane region" description="Helical" evidence="9">
    <location>
        <begin position="49"/>
        <end position="76"/>
    </location>
</feature>
<evidence type="ECO:0000256" key="6">
    <source>
        <dbReference type="ARBA" id="ARBA00023136"/>
    </source>
</evidence>
<keyword evidence="12" id="KW-1185">Reference proteome</keyword>
<feature type="transmembrane region" description="Helical" evidence="9">
    <location>
        <begin position="190"/>
        <end position="213"/>
    </location>
</feature>
<feature type="transmembrane region" description="Helical" evidence="9">
    <location>
        <begin position="6"/>
        <end position="28"/>
    </location>
</feature>
<evidence type="ECO:0000256" key="1">
    <source>
        <dbReference type="ARBA" id="ARBA00004651"/>
    </source>
</evidence>
<dbReference type="PRINTS" id="PR02108">
    <property type="entry name" value="MRGPCRFAMILY"/>
</dbReference>
<feature type="transmembrane region" description="Helical" evidence="9">
    <location>
        <begin position="158"/>
        <end position="178"/>
    </location>
</feature>
<feature type="domain" description="G-protein coupled receptors family 1 profile" evidence="10">
    <location>
        <begin position="20"/>
        <end position="249"/>
    </location>
</feature>
<evidence type="ECO:0000256" key="3">
    <source>
        <dbReference type="ARBA" id="ARBA00022692"/>
    </source>
</evidence>
<dbReference type="Gene3D" id="1.20.1070.10">
    <property type="entry name" value="Rhodopsin 7-helix transmembrane proteins"/>
    <property type="match status" value="1"/>
</dbReference>
<organism evidence="11 12">
    <name type="scientific">Camelus dromedarius</name>
    <name type="common">Dromedary</name>
    <name type="synonym">Arabian camel</name>
    <dbReference type="NCBI Taxonomy" id="9838"/>
    <lineage>
        <taxon>Eukaryota</taxon>
        <taxon>Metazoa</taxon>
        <taxon>Chordata</taxon>
        <taxon>Craniata</taxon>
        <taxon>Vertebrata</taxon>
        <taxon>Euteleostomi</taxon>
        <taxon>Mammalia</taxon>
        <taxon>Eutheria</taxon>
        <taxon>Laurasiatheria</taxon>
        <taxon>Artiodactyla</taxon>
        <taxon>Tylopoda</taxon>
        <taxon>Camelidae</taxon>
        <taxon>Camelus</taxon>
    </lineage>
</organism>
<name>A0A5N4DML7_CAMDR</name>
<comment type="subcellular location">
    <subcellularLocation>
        <location evidence="1">Cell membrane</location>
        <topology evidence="1">Multi-pass membrane protein</topology>
    </subcellularLocation>
</comment>
<proteinExistence type="predicted"/>
<dbReference type="PRINTS" id="PR00237">
    <property type="entry name" value="GPCRRHODOPSN"/>
</dbReference>
<evidence type="ECO:0000259" key="10">
    <source>
        <dbReference type="PROSITE" id="PS50262"/>
    </source>
</evidence>
<keyword evidence="6 9" id="KW-0472">Membrane</keyword>
<dbReference type="Proteomes" id="UP000299084">
    <property type="component" value="Unassembled WGS sequence"/>
</dbReference>
<evidence type="ECO:0000313" key="12">
    <source>
        <dbReference type="Proteomes" id="UP000299084"/>
    </source>
</evidence>
<evidence type="ECO:0000256" key="9">
    <source>
        <dbReference type="SAM" id="Phobius"/>
    </source>
</evidence>
<comment type="caution">
    <text evidence="11">The sequence shown here is derived from an EMBL/GenBank/DDBJ whole genome shotgun (WGS) entry which is preliminary data.</text>
</comment>
<gene>
    <name evidence="11" type="ORF">Cadr_000014851</name>
</gene>
<dbReference type="InterPro" id="IPR017452">
    <property type="entry name" value="GPCR_Rhodpsn_7TM"/>
</dbReference>
<protein>
    <submittedName>
        <fullName evidence="11">Mas-related G-protein coupled receptor member X1</fullName>
    </submittedName>
</protein>
<reference evidence="11 12" key="1">
    <citation type="journal article" date="2019" name="Mol. Ecol. Resour.">
        <title>Improving Illumina assemblies with Hi-C and long reads: an example with the North African dromedary.</title>
        <authorList>
            <person name="Elbers J.P."/>
            <person name="Rogers M.F."/>
            <person name="Perelman P.L."/>
            <person name="Proskuryakova A.A."/>
            <person name="Serdyukova N.A."/>
            <person name="Johnson W.E."/>
            <person name="Horin P."/>
            <person name="Corander J."/>
            <person name="Murphy D."/>
            <person name="Burger P.A."/>
        </authorList>
    </citation>
    <scope>NUCLEOTIDE SEQUENCE [LARGE SCALE GENOMIC DNA]</scope>
    <source>
        <strain evidence="11">Drom800</strain>
        <tissue evidence="11">Blood</tissue>
    </source>
</reference>
<feature type="transmembrane region" description="Helical" evidence="9">
    <location>
        <begin position="116"/>
        <end position="138"/>
    </location>
</feature>
<keyword evidence="8" id="KW-0807">Transducer</keyword>
<keyword evidence="7 11" id="KW-0675">Receptor</keyword>
<evidence type="ECO:0000256" key="4">
    <source>
        <dbReference type="ARBA" id="ARBA00022989"/>
    </source>
</evidence>
<evidence type="ECO:0000256" key="8">
    <source>
        <dbReference type="ARBA" id="ARBA00023224"/>
    </source>
</evidence>
<evidence type="ECO:0000313" key="11">
    <source>
        <dbReference type="EMBL" id="KAB1272370.1"/>
    </source>
</evidence>
<feature type="transmembrane region" description="Helical" evidence="9">
    <location>
        <begin position="233"/>
        <end position="252"/>
    </location>
</feature>
<dbReference type="InterPro" id="IPR026234">
    <property type="entry name" value="MRGPCRFAMILY"/>
</dbReference>
<keyword evidence="5" id="KW-0297">G-protein coupled receptor</keyword>
<dbReference type="AlphaFoldDB" id="A0A5N4DML7"/>
<dbReference type="EMBL" id="JWIN03000010">
    <property type="protein sequence ID" value="KAB1272370.1"/>
    <property type="molecule type" value="Genomic_DNA"/>
</dbReference>
<dbReference type="SUPFAM" id="SSF81321">
    <property type="entry name" value="Family A G protein-coupled receptor-like"/>
    <property type="match status" value="1"/>
</dbReference>
<dbReference type="PROSITE" id="PS50262">
    <property type="entry name" value="G_PROTEIN_RECEP_F1_2"/>
    <property type="match status" value="1"/>
</dbReference>
<evidence type="ECO:0000256" key="7">
    <source>
        <dbReference type="ARBA" id="ARBA00023170"/>
    </source>
</evidence>
<keyword evidence="3 9" id="KW-0812">Transmembrane</keyword>
<keyword evidence="4 9" id="KW-1133">Transmembrane helix</keyword>
<dbReference type="Pfam" id="PF00001">
    <property type="entry name" value="7tm_1"/>
    <property type="match status" value="1"/>
</dbReference>
<dbReference type="GO" id="GO:0004930">
    <property type="term" value="F:G protein-coupled receptor activity"/>
    <property type="evidence" value="ECO:0007669"/>
    <property type="project" value="UniProtKB-KW"/>
</dbReference>
<keyword evidence="2" id="KW-1003">Cell membrane</keyword>
<dbReference type="STRING" id="9838.ENSCDRP00005015752"/>
<dbReference type="PANTHER" id="PTHR11334">
    <property type="entry name" value="MAS-RELATED G-PROTEIN COUPLED RECEPTOR"/>
    <property type="match status" value="1"/>
</dbReference>
<dbReference type="GO" id="GO:0005886">
    <property type="term" value="C:plasma membrane"/>
    <property type="evidence" value="ECO:0007669"/>
    <property type="project" value="UniProtKB-SubCell"/>
</dbReference>
<evidence type="ECO:0000256" key="5">
    <source>
        <dbReference type="ARBA" id="ARBA00023040"/>
    </source>
</evidence>
<evidence type="ECO:0000256" key="2">
    <source>
        <dbReference type="ARBA" id="ARBA00022475"/>
    </source>
</evidence>
<dbReference type="InterPro" id="IPR000276">
    <property type="entry name" value="GPCR_Rhodpsn"/>
</dbReference>
<dbReference type="PANTHER" id="PTHR11334:SF29">
    <property type="entry name" value="MAS-RELATED G-PROTEIN COUPLED RECEPTOR MEMBER X2"/>
    <property type="match status" value="1"/>
</dbReference>
<accession>A0A5N4DML7</accession>